<keyword evidence="2" id="KW-0472">Membrane</keyword>
<evidence type="ECO:0000313" key="4">
    <source>
        <dbReference type="Proteomes" id="UP000238563"/>
    </source>
</evidence>
<dbReference type="AlphaFoldDB" id="A0A2S9JP24"/>
<feature type="region of interest" description="Disordered" evidence="1">
    <location>
        <begin position="1"/>
        <end position="52"/>
    </location>
</feature>
<dbReference type="Pfam" id="PF16937">
    <property type="entry name" value="T3SS_HrpK1"/>
    <property type="match status" value="1"/>
</dbReference>
<reference evidence="3 4" key="1">
    <citation type="submission" date="2018-02" db="EMBL/GenBank/DDBJ databases">
        <title>The draft genome of Phyllobacterium myrsinacearum DSM5892.</title>
        <authorList>
            <person name="Li L."/>
            <person name="Liu L."/>
            <person name="Zhang X."/>
            <person name="Wang T."/>
        </authorList>
    </citation>
    <scope>NUCLEOTIDE SEQUENCE [LARGE SCALE GENOMIC DNA]</scope>
    <source>
        <strain evidence="3 4">DSM 5892</strain>
    </source>
</reference>
<gene>
    <name evidence="3" type="ORF">C5750_07205</name>
</gene>
<keyword evidence="2" id="KW-0812">Transmembrane</keyword>
<dbReference type="Proteomes" id="UP000238563">
    <property type="component" value="Unassembled WGS sequence"/>
</dbReference>
<evidence type="ECO:0000256" key="1">
    <source>
        <dbReference type="SAM" id="MobiDB-lite"/>
    </source>
</evidence>
<keyword evidence="4" id="KW-1185">Reference proteome</keyword>
<dbReference type="InterPro" id="IPR031613">
    <property type="entry name" value="HrpK"/>
</dbReference>
<accession>A0A2S9JP24</accession>
<keyword evidence="2" id="KW-1133">Transmembrane helix</keyword>
<dbReference type="RefSeq" id="WP_105733206.1">
    <property type="nucleotide sequence ID" value="NZ_PVBT01000002.1"/>
</dbReference>
<comment type="caution">
    <text evidence="3">The sequence shown here is derived from an EMBL/GenBank/DDBJ whole genome shotgun (WGS) entry which is preliminary data.</text>
</comment>
<name>A0A2S9JP24_9HYPH</name>
<evidence type="ECO:0000256" key="2">
    <source>
        <dbReference type="SAM" id="Phobius"/>
    </source>
</evidence>
<feature type="transmembrane region" description="Helical" evidence="2">
    <location>
        <begin position="895"/>
        <end position="915"/>
    </location>
</feature>
<feature type="transmembrane region" description="Helical" evidence="2">
    <location>
        <begin position="921"/>
        <end position="946"/>
    </location>
</feature>
<evidence type="ECO:0000313" key="3">
    <source>
        <dbReference type="EMBL" id="PRD54976.1"/>
    </source>
</evidence>
<dbReference type="OrthoDB" id="9035138at2"/>
<proteinExistence type="predicted"/>
<sequence length="999" mass="107259">MAKVGAATSTNGAYNPTSTNPDAVKTWDEAKKQAQDAGILWERPKDDKRSADDILKDTPILRDLGNQEHVRDLLQDRVGGDIKTDADAAFRAAQILEHIEKLDGDGKRIAGGDIGNGRVDGFTRGGEARHNTEAGRLKDFGEQGFSVLKGKLPHASTANGNPDARKQAEDLDIKWELPESDKRSAKDIINDNPVLKNLGNQSNIKDMLKEQVGDFENDANAAYRASQVIDRVVMYNEKGEVLSRTDVSNTSIDGFTKGGEAKHGTEAGRLQDFGKYGFSSLPKINKTEDSSYKDFIGKNKSADETSKIFAKYASLINQNYDLIKGKTGAGDGLTIKDLQNFKDQNPQIGNDLKEALNFWSQPGAFSKLETGANPLTSKPDGKLSKDDITGWIKNEAPKDSSSAMSFLSSIVNKNVVSGVDTSKLNKDIFEHPEKHSTEDKAAALQELLLAQQLVVKGGQSGMWGDDYSKVAISNIARTNPDPKEILKDIDKQIDILQGDPEVVKYLNENSAKQMDKLLEGNKGLKDALQKTYEDDIKSGKALDKIWDSASKDGKTDQRSALAEFVTNAKLYQSALKMDPKAAAKDIQDAVSKSKHIGEFKSYYENQLVSGDRLKAMLKDHSFQDAVSTFSMETALYGSVLPPEFTEKLDKKLNENFTNLANEHIADGGSFKDIQKVFGLEGSGDLDVAKVQKLIEEVSKTNPDFFLNKDGVLIKPEQIVASLRGDWDSLRQGTKTLKEVMDIKGSTGANATDKGILHGVSGLLMAGITIARGAGSGGPLSDKQKVDITIGSVQAVTLLAEGGAKGYQDYLKGLNSNVKESLGKLNDKLRFLVSDPAKMQVELNDRMGKNAKSLEQSAKGVGAIANVIGSAYSLFEGVKALRSGDKVSAGMNLTSGALGIMAGGASAIEAGAGLFFPNLAKTALSALGFTGGVLGILSAGAGILAMLPSLIQEGKAQQKANDFGNLLGSYLTKYEIDGVPNGNIGDLPDSAWPKDTSVAS</sequence>
<feature type="compositionally biased region" description="Basic and acidic residues" evidence="1">
    <location>
        <begin position="42"/>
        <end position="52"/>
    </location>
</feature>
<protein>
    <submittedName>
        <fullName evidence="3">Type III effector HrpK</fullName>
    </submittedName>
</protein>
<feature type="compositionally biased region" description="Basic and acidic residues" evidence="1">
    <location>
        <begin position="25"/>
        <end position="34"/>
    </location>
</feature>
<dbReference type="EMBL" id="PVBT01000002">
    <property type="protein sequence ID" value="PRD54976.1"/>
    <property type="molecule type" value="Genomic_DNA"/>
</dbReference>
<feature type="compositionally biased region" description="Polar residues" evidence="1">
    <location>
        <begin position="7"/>
        <end position="21"/>
    </location>
</feature>
<organism evidence="3 4">
    <name type="scientific">Phyllobacterium myrsinacearum</name>
    <dbReference type="NCBI Taxonomy" id="28101"/>
    <lineage>
        <taxon>Bacteria</taxon>
        <taxon>Pseudomonadati</taxon>
        <taxon>Pseudomonadota</taxon>
        <taxon>Alphaproteobacteria</taxon>
        <taxon>Hyphomicrobiales</taxon>
        <taxon>Phyllobacteriaceae</taxon>
        <taxon>Phyllobacterium</taxon>
    </lineage>
</organism>